<evidence type="ECO:0000256" key="7">
    <source>
        <dbReference type="ARBA" id="ARBA00023277"/>
    </source>
</evidence>
<evidence type="ECO:0000313" key="11">
    <source>
        <dbReference type="EMBL" id="ABS62168.1"/>
    </source>
</evidence>
<organism evidence="11 12">
    <name type="scientific">Parvibaculum lavamentivorans (strain DS-1 / DSM 13023 / NCIMB 13966)</name>
    <dbReference type="NCBI Taxonomy" id="402881"/>
    <lineage>
        <taxon>Bacteria</taxon>
        <taxon>Pseudomonadati</taxon>
        <taxon>Pseudomonadota</taxon>
        <taxon>Alphaproteobacteria</taxon>
        <taxon>Hyphomicrobiales</taxon>
        <taxon>Parvibaculaceae</taxon>
        <taxon>Parvibaculum</taxon>
    </lineage>
</organism>
<dbReference type="EMBL" id="CP000774">
    <property type="protein sequence ID" value="ABS62168.1"/>
    <property type="molecule type" value="Genomic_DNA"/>
</dbReference>
<evidence type="ECO:0000256" key="5">
    <source>
        <dbReference type="ARBA" id="ARBA00022676"/>
    </source>
</evidence>
<keyword evidence="5 10" id="KW-0328">Glycosyltransferase</keyword>
<accession>A7HQI5</accession>
<dbReference type="PANTHER" id="PTHR32438">
    <property type="entry name" value="4-ALPHA-GLUCANOTRANSFERASE DPE1, CHLOROPLASTIC/AMYLOPLASTIC"/>
    <property type="match status" value="1"/>
</dbReference>
<keyword evidence="6 10" id="KW-0808">Transferase</keyword>
<dbReference type="PANTHER" id="PTHR32438:SF5">
    <property type="entry name" value="4-ALPHA-GLUCANOTRANSFERASE DPE1, CHLOROPLASTIC_AMYLOPLASTIC"/>
    <property type="match status" value="1"/>
</dbReference>
<evidence type="ECO:0000256" key="8">
    <source>
        <dbReference type="ARBA" id="ARBA00031423"/>
    </source>
</evidence>
<dbReference type="RefSeq" id="WP_011995459.1">
    <property type="nucleotide sequence ID" value="NC_009719.1"/>
</dbReference>
<dbReference type="GO" id="GO:0004134">
    <property type="term" value="F:4-alpha-glucanotransferase activity"/>
    <property type="evidence" value="ECO:0007669"/>
    <property type="project" value="UniProtKB-EC"/>
</dbReference>
<dbReference type="AlphaFoldDB" id="A7HQI5"/>
<dbReference type="STRING" id="402881.Plav_0545"/>
<keyword evidence="12" id="KW-1185">Reference proteome</keyword>
<evidence type="ECO:0000256" key="4">
    <source>
        <dbReference type="ARBA" id="ARBA00020295"/>
    </source>
</evidence>
<evidence type="ECO:0000256" key="10">
    <source>
        <dbReference type="RuleBase" id="RU361207"/>
    </source>
</evidence>
<dbReference type="KEGG" id="pla:Plav_0545"/>
<evidence type="ECO:0000256" key="1">
    <source>
        <dbReference type="ARBA" id="ARBA00000439"/>
    </source>
</evidence>
<protein>
    <recommendedName>
        <fullName evidence="4 10">4-alpha-glucanotransferase</fullName>
        <ecNumber evidence="3 10">2.4.1.25</ecNumber>
    </recommendedName>
    <alternativeName>
        <fullName evidence="8 10">Amylomaltase</fullName>
    </alternativeName>
    <alternativeName>
        <fullName evidence="9 10">Disproportionating enzyme</fullName>
    </alternativeName>
</protein>
<dbReference type="Proteomes" id="UP000006377">
    <property type="component" value="Chromosome"/>
</dbReference>
<dbReference type="Gene3D" id="3.20.20.80">
    <property type="entry name" value="Glycosidases"/>
    <property type="match status" value="1"/>
</dbReference>
<dbReference type="CAZy" id="GH77">
    <property type="family name" value="Glycoside Hydrolase Family 77"/>
</dbReference>
<keyword evidence="7 10" id="KW-0119">Carbohydrate metabolism</keyword>
<proteinExistence type="inferred from homology"/>
<reference evidence="11 12" key="1">
    <citation type="journal article" date="2011" name="Stand. Genomic Sci.">
        <title>Complete genome sequence of Parvibaculum lavamentivorans type strain (DS-1(T)).</title>
        <authorList>
            <person name="Schleheck D."/>
            <person name="Weiss M."/>
            <person name="Pitluck S."/>
            <person name="Bruce D."/>
            <person name="Land M.L."/>
            <person name="Han S."/>
            <person name="Saunders E."/>
            <person name="Tapia R."/>
            <person name="Detter C."/>
            <person name="Brettin T."/>
            <person name="Han J."/>
            <person name="Woyke T."/>
            <person name="Goodwin L."/>
            <person name="Pennacchio L."/>
            <person name="Nolan M."/>
            <person name="Cook A.M."/>
            <person name="Kjelleberg S."/>
            <person name="Thomas T."/>
        </authorList>
    </citation>
    <scope>NUCLEOTIDE SEQUENCE [LARGE SCALE GENOMIC DNA]</scope>
    <source>
        <strain evidence="12">DS-1 / DSM 13023 / NCIMB 13966</strain>
    </source>
</reference>
<evidence type="ECO:0000313" key="12">
    <source>
        <dbReference type="Proteomes" id="UP000006377"/>
    </source>
</evidence>
<comment type="catalytic activity">
    <reaction evidence="1 10">
        <text>Transfers a segment of a (1-&gt;4)-alpha-D-glucan to a new position in an acceptor, which may be glucose or a (1-&gt;4)-alpha-D-glucan.</text>
        <dbReference type="EC" id="2.4.1.25"/>
    </reaction>
</comment>
<dbReference type="GO" id="GO:0005975">
    <property type="term" value="P:carbohydrate metabolic process"/>
    <property type="evidence" value="ECO:0007669"/>
    <property type="project" value="InterPro"/>
</dbReference>
<name>A7HQI5_PARL1</name>
<dbReference type="EC" id="2.4.1.25" evidence="3 10"/>
<evidence type="ECO:0000256" key="2">
    <source>
        <dbReference type="ARBA" id="ARBA00005684"/>
    </source>
</evidence>
<sequence length="669" mass="72304">MSRIVSLAQAAGIQVEWTDAAGRRQRVSEDALSAILAALGLPADSSSAIADSCNRLEERASGETSFLSGDQGSVIRLQGRYGGAKRARLVLEDGSARDVVLEDGQDGAMLPAIGQPGYHRLLLDDHEVQLAVAPPHCYPIGEATGGRRVWGPAIQIAALRDARETSYGDYSSLADAARAFSERGADAMAISPVHALFPADTSRYSPYAPSSRLFLNVFYADPALIGGAMPSAPRAALIDWPAAIPERLGALRAAYDGRDAGVKEAVSAYVAEAGEELRRHALFDALHAHFFRQSGAGGWQDWPIEYRNPSDRAVATFAAAHEDEVGFYIFLQWLAEKGLDEAQRSARQAGMAIGLIADLAVGMDAGGSHAWSRPEELLTGLSIGAPPDPLGPDGQNWGITGFSPQALQRTGFDAFIATIRAALRHAGGIRIDHALGLRRLWVVPSGASSADGAYLTYPLDDMLRLLALESQRAKAIVIGEDLGTVPEGLREEMGRKEMLGMRVLWFERGADEAFLPPKEWQGKAAAMTGTHDLPTVAGWWSGRDIDWTWNLKRKADAPSEAEHREGRERERTKFWAAMRDAGVTDAAMPEPDDANPVLDAALAFVSETPCPIAILPMEDIVGLVEQPNLPGTMNEHPNWCRRMPGPTRDLLDQPDIARRIAILKSKRAR</sequence>
<dbReference type="eggNOG" id="COG1640">
    <property type="taxonomic scope" value="Bacteria"/>
</dbReference>
<evidence type="ECO:0000256" key="6">
    <source>
        <dbReference type="ARBA" id="ARBA00022679"/>
    </source>
</evidence>
<evidence type="ECO:0000256" key="9">
    <source>
        <dbReference type="ARBA" id="ARBA00031501"/>
    </source>
</evidence>
<dbReference type="NCBIfam" id="TIGR00217">
    <property type="entry name" value="malQ"/>
    <property type="match status" value="1"/>
</dbReference>
<dbReference type="SUPFAM" id="SSF51445">
    <property type="entry name" value="(Trans)glycosidases"/>
    <property type="match status" value="1"/>
</dbReference>
<gene>
    <name evidence="11" type="ordered locus">Plav_0545</name>
</gene>
<comment type="similarity">
    <text evidence="2 10">Belongs to the disproportionating enzyme family.</text>
</comment>
<dbReference type="OrthoDB" id="9761577at2"/>
<dbReference type="InterPro" id="IPR017853">
    <property type="entry name" value="GH"/>
</dbReference>
<dbReference type="InterPro" id="IPR003385">
    <property type="entry name" value="Glyco_hydro_77"/>
</dbReference>
<dbReference type="Pfam" id="PF02446">
    <property type="entry name" value="Glyco_hydro_77"/>
    <property type="match status" value="1"/>
</dbReference>
<evidence type="ECO:0000256" key="3">
    <source>
        <dbReference type="ARBA" id="ARBA00012560"/>
    </source>
</evidence>
<dbReference type="HOGENOM" id="CLU_022072_1_0_5"/>